<dbReference type="EMBL" id="JBBDHD010000093">
    <property type="protein sequence ID" value="MFH7598754.1"/>
    <property type="molecule type" value="Genomic_DNA"/>
</dbReference>
<keyword evidence="2" id="KW-1185">Reference proteome</keyword>
<proteinExistence type="predicted"/>
<gene>
    <name evidence="1" type="ORF">WDV06_27210</name>
</gene>
<sequence length="50" mass="5306">MWGSESDGGTSLDVRFPDRLSAPERASLRREIARLPGISRGAPCSVSTCG</sequence>
<evidence type="ECO:0000313" key="1">
    <source>
        <dbReference type="EMBL" id="MFH7598754.1"/>
    </source>
</evidence>
<reference evidence="1 2" key="1">
    <citation type="submission" date="2024-03" db="EMBL/GenBank/DDBJ databases">
        <title>Whole genome sequencing of Streptomyces racemochromogenes, to identify antimicrobial biosynthetic gene clusters.</title>
        <authorList>
            <person name="Suryawanshi P."/>
            <person name="Krishnaraj P.U."/>
            <person name="Arun Y.P."/>
            <person name="Suryawanshi M.P."/>
            <person name="Rakshit O."/>
        </authorList>
    </citation>
    <scope>NUCLEOTIDE SEQUENCE [LARGE SCALE GENOMIC DNA]</scope>
    <source>
        <strain evidence="1 2">AUDT626</strain>
    </source>
</reference>
<protein>
    <submittedName>
        <fullName evidence="1">Uncharacterized protein</fullName>
    </submittedName>
</protein>
<dbReference type="RefSeq" id="WP_395512430.1">
    <property type="nucleotide sequence ID" value="NZ_JBBDHD010000093.1"/>
</dbReference>
<dbReference type="Proteomes" id="UP001610631">
    <property type="component" value="Unassembled WGS sequence"/>
</dbReference>
<comment type="caution">
    <text evidence="1">The sequence shown here is derived from an EMBL/GenBank/DDBJ whole genome shotgun (WGS) entry which is preliminary data.</text>
</comment>
<evidence type="ECO:0000313" key="2">
    <source>
        <dbReference type="Proteomes" id="UP001610631"/>
    </source>
</evidence>
<organism evidence="1 2">
    <name type="scientific">Streptomyces racemochromogenes</name>
    <dbReference type="NCBI Taxonomy" id="67353"/>
    <lineage>
        <taxon>Bacteria</taxon>
        <taxon>Bacillati</taxon>
        <taxon>Actinomycetota</taxon>
        <taxon>Actinomycetes</taxon>
        <taxon>Kitasatosporales</taxon>
        <taxon>Streptomycetaceae</taxon>
        <taxon>Streptomyces</taxon>
    </lineage>
</organism>
<name>A0ABW7PKH5_9ACTN</name>
<accession>A0ABW7PKH5</accession>